<dbReference type="SUPFAM" id="SSF50129">
    <property type="entry name" value="GroES-like"/>
    <property type="match status" value="1"/>
</dbReference>
<name>A0A9D2AWC9_9FIRM</name>
<dbReference type="Gene3D" id="3.40.50.720">
    <property type="entry name" value="NAD(P)-binding Rossmann-like Domain"/>
    <property type="match status" value="1"/>
</dbReference>
<dbReference type="SUPFAM" id="SSF51735">
    <property type="entry name" value="NAD(P)-binding Rossmann-fold domains"/>
    <property type="match status" value="1"/>
</dbReference>
<reference evidence="6" key="1">
    <citation type="journal article" date="2021" name="PeerJ">
        <title>Extensive microbial diversity within the chicken gut microbiome revealed by metagenomics and culture.</title>
        <authorList>
            <person name="Gilroy R."/>
            <person name="Ravi A."/>
            <person name="Getino M."/>
            <person name="Pursley I."/>
            <person name="Horton D.L."/>
            <person name="Alikhan N.F."/>
            <person name="Baker D."/>
            <person name="Gharbi K."/>
            <person name="Hall N."/>
            <person name="Watson M."/>
            <person name="Adriaenssens E.M."/>
            <person name="Foster-Nyarko E."/>
            <person name="Jarju S."/>
            <person name="Secka A."/>
            <person name="Antonio M."/>
            <person name="Oren A."/>
            <person name="Chaudhuri R.R."/>
            <person name="La Ragione R."/>
            <person name="Hildebrand F."/>
            <person name="Pallen M.J."/>
        </authorList>
    </citation>
    <scope>NUCLEOTIDE SEQUENCE</scope>
    <source>
        <strain evidence="6">ChiGjej4B4-12881</strain>
    </source>
</reference>
<dbReference type="EMBL" id="DXEU01000109">
    <property type="protein sequence ID" value="HIX52373.1"/>
    <property type="molecule type" value="Genomic_DNA"/>
</dbReference>
<dbReference type="Proteomes" id="UP000886780">
    <property type="component" value="Unassembled WGS sequence"/>
</dbReference>
<dbReference type="SMART" id="SM00829">
    <property type="entry name" value="PKS_ER"/>
    <property type="match status" value="1"/>
</dbReference>
<dbReference type="Gene3D" id="3.90.180.10">
    <property type="entry name" value="Medium-chain alcohol dehydrogenases, catalytic domain"/>
    <property type="match status" value="1"/>
</dbReference>
<reference evidence="6" key="2">
    <citation type="submission" date="2021-04" db="EMBL/GenBank/DDBJ databases">
        <authorList>
            <person name="Gilroy R."/>
        </authorList>
    </citation>
    <scope>NUCLEOTIDE SEQUENCE</scope>
    <source>
        <strain evidence="6">ChiGjej4B4-12881</strain>
    </source>
</reference>
<comment type="caution">
    <text evidence="6">The sequence shown here is derived from an EMBL/GenBank/DDBJ whole genome shotgun (WGS) entry which is preliminary data.</text>
</comment>
<evidence type="ECO:0000256" key="4">
    <source>
        <dbReference type="ARBA" id="ARBA00022833"/>
    </source>
</evidence>
<evidence type="ECO:0000313" key="7">
    <source>
        <dbReference type="Proteomes" id="UP000886780"/>
    </source>
</evidence>
<dbReference type="InterPro" id="IPR011032">
    <property type="entry name" value="GroES-like_sf"/>
</dbReference>
<comment type="cofactor">
    <cofactor evidence="1">
        <name>Zn(2+)</name>
        <dbReference type="ChEBI" id="CHEBI:29105"/>
    </cofactor>
</comment>
<gene>
    <name evidence="6" type="ORF">IAA28_06175</name>
</gene>
<dbReference type="PANTHER" id="PTHR42813">
    <property type="entry name" value="ZINC-TYPE ALCOHOL DEHYDROGENASE-LIKE"/>
    <property type="match status" value="1"/>
</dbReference>
<dbReference type="GO" id="GO:0016491">
    <property type="term" value="F:oxidoreductase activity"/>
    <property type="evidence" value="ECO:0007669"/>
    <property type="project" value="InterPro"/>
</dbReference>
<dbReference type="InterPro" id="IPR013154">
    <property type="entry name" value="ADH-like_N"/>
</dbReference>
<comment type="similarity">
    <text evidence="2">Belongs to the zinc-containing alcohol dehydrogenase family.</text>
</comment>
<sequence length="357" mass="38153">MKAFVLREPGVVGWHDAPEPELKQPYGAILRPVAVTPCSSDVHTVFGGGSRKAPNLILGHECVAQVLEVGEEVRDFKPGEIVAVPAITPDWRAKAIQEGNDRHASAPFSGHQLGRSQPGVFAEKFLIPDADTTLAKIPEGVTLEQALMCVDVVTTGFTGAEYADIRIGDTVVVMGIGPIGLMAVEGARHLGAARIIAVGSRPVCVKLAREFGATEVISYRDGDVVQQVLARTGGVGADSVILCGGGDEVFTQAVDMVRYGTGTISNVNYYGGTGNLGFPKFSGGRGMAGKTIHTELARGGRARIERLLAMVQYGRIDPGKLVTHRLYGLDEVETALYMMREKADDLIKVMVKIDWKD</sequence>
<evidence type="ECO:0000256" key="3">
    <source>
        <dbReference type="ARBA" id="ARBA00022723"/>
    </source>
</evidence>
<dbReference type="GO" id="GO:0046872">
    <property type="term" value="F:metal ion binding"/>
    <property type="evidence" value="ECO:0007669"/>
    <property type="project" value="UniProtKB-KW"/>
</dbReference>
<dbReference type="InterPro" id="IPR036291">
    <property type="entry name" value="NAD(P)-bd_dom_sf"/>
</dbReference>
<evidence type="ECO:0000259" key="5">
    <source>
        <dbReference type="SMART" id="SM00829"/>
    </source>
</evidence>
<dbReference type="PANTHER" id="PTHR42813:SF4">
    <property type="entry name" value="NADP-DEPENDENT ISOPROPANOL DEHYDROGENASE"/>
    <property type="match status" value="1"/>
</dbReference>
<dbReference type="InterPro" id="IPR013149">
    <property type="entry name" value="ADH-like_C"/>
</dbReference>
<keyword evidence="4" id="KW-0862">Zinc</keyword>
<organism evidence="6 7">
    <name type="scientific">Candidatus Lachnoclostridium stercoripullorum</name>
    <dbReference type="NCBI Taxonomy" id="2838635"/>
    <lineage>
        <taxon>Bacteria</taxon>
        <taxon>Bacillati</taxon>
        <taxon>Bacillota</taxon>
        <taxon>Clostridia</taxon>
        <taxon>Lachnospirales</taxon>
        <taxon>Lachnospiraceae</taxon>
    </lineage>
</organism>
<evidence type="ECO:0000256" key="1">
    <source>
        <dbReference type="ARBA" id="ARBA00001947"/>
    </source>
</evidence>
<dbReference type="AlphaFoldDB" id="A0A9D2AWC9"/>
<protein>
    <submittedName>
        <fullName evidence="6">Zinc-binding dehydrogenase</fullName>
    </submittedName>
</protein>
<proteinExistence type="inferred from homology"/>
<dbReference type="InterPro" id="IPR020843">
    <property type="entry name" value="ER"/>
</dbReference>
<dbReference type="Pfam" id="PF00107">
    <property type="entry name" value="ADH_zinc_N"/>
    <property type="match status" value="1"/>
</dbReference>
<evidence type="ECO:0000313" key="6">
    <source>
        <dbReference type="EMBL" id="HIX52373.1"/>
    </source>
</evidence>
<keyword evidence="3" id="KW-0479">Metal-binding</keyword>
<evidence type="ECO:0000256" key="2">
    <source>
        <dbReference type="ARBA" id="ARBA00008072"/>
    </source>
</evidence>
<dbReference type="Pfam" id="PF08240">
    <property type="entry name" value="ADH_N"/>
    <property type="match status" value="1"/>
</dbReference>
<feature type="domain" description="Enoyl reductase (ER)" evidence="5">
    <location>
        <begin position="10"/>
        <end position="351"/>
    </location>
</feature>
<accession>A0A9D2AWC9</accession>